<dbReference type="Proteomes" id="UP001066276">
    <property type="component" value="Chromosome 10"/>
</dbReference>
<evidence type="ECO:0000313" key="2">
    <source>
        <dbReference type="Proteomes" id="UP001066276"/>
    </source>
</evidence>
<reference evidence="1" key="1">
    <citation type="journal article" date="2022" name="bioRxiv">
        <title>Sequencing and chromosome-scale assembly of the giantPleurodeles waltlgenome.</title>
        <authorList>
            <person name="Brown T."/>
            <person name="Elewa A."/>
            <person name="Iarovenko S."/>
            <person name="Subramanian E."/>
            <person name="Araus A.J."/>
            <person name="Petzold A."/>
            <person name="Susuki M."/>
            <person name="Suzuki K.-i.T."/>
            <person name="Hayashi T."/>
            <person name="Toyoda A."/>
            <person name="Oliveira C."/>
            <person name="Osipova E."/>
            <person name="Leigh N.D."/>
            <person name="Simon A."/>
            <person name="Yun M.H."/>
        </authorList>
    </citation>
    <scope>NUCLEOTIDE SEQUENCE</scope>
    <source>
        <strain evidence="1">20211129_DDA</strain>
        <tissue evidence="1">Liver</tissue>
    </source>
</reference>
<gene>
    <name evidence="1" type="ORF">NDU88_006169</name>
</gene>
<protein>
    <submittedName>
        <fullName evidence="1">Uncharacterized protein</fullName>
    </submittedName>
</protein>
<proteinExistence type="predicted"/>
<accession>A0AAV7MCN7</accession>
<name>A0AAV7MCN7_PLEWA</name>
<comment type="caution">
    <text evidence="1">The sequence shown here is derived from an EMBL/GenBank/DDBJ whole genome shotgun (WGS) entry which is preliminary data.</text>
</comment>
<evidence type="ECO:0000313" key="1">
    <source>
        <dbReference type="EMBL" id="KAJ1101096.1"/>
    </source>
</evidence>
<sequence>MCVAGFTSHARAVLIRVRKVAGISLQKVCADPAGRYVVANCIIGNCVVLVVGVYGPNYDDPNFYYDLSSRLQQ</sequence>
<dbReference type="AlphaFoldDB" id="A0AAV7MCN7"/>
<dbReference type="EMBL" id="JANPWB010000014">
    <property type="protein sequence ID" value="KAJ1101096.1"/>
    <property type="molecule type" value="Genomic_DNA"/>
</dbReference>
<keyword evidence="2" id="KW-1185">Reference proteome</keyword>
<organism evidence="1 2">
    <name type="scientific">Pleurodeles waltl</name>
    <name type="common">Iberian ribbed newt</name>
    <dbReference type="NCBI Taxonomy" id="8319"/>
    <lineage>
        <taxon>Eukaryota</taxon>
        <taxon>Metazoa</taxon>
        <taxon>Chordata</taxon>
        <taxon>Craniata</taxon>
        <taxon>Vertebrata</taxon>
        <taxon>Euteleostomi</taxon>
        <taxon>Amphibia</taxon>
        <taxon>Batrachia</taxon>
        <taxon>Caudata</taxon>
        <taxon>Salamandroidea</taxon>
        <taxon>Salamandridae</taxon>
        <taxon>Pleurodelinae</taxon>
        <taxon>Pleurodeles</taxon>
    </lineage>
</organism>